<dbReference type="Gene3D" id="3.10.129.10">
    <property type="entry name" value="Hotdog Thioesterase"/>
    <property type="match status" value="1"/>
</dbReference>
<feature type="compositionally biased region" description="Polar residues" evidence="3">
    <location>
        <begin position="217"/>
        <end position="226"/>
    </location>
</feature>
<organism evidence="5 6">
    <name type="scientific">Paracoccus methylarcula</name>
    <dbReference type="NCBI Taxonomy" id="72022"/>
    <lineage>
        <taxon>Bacteria</taxon>
        <taxon>Pseudomonadati</taxon>
        <taxon>Pseudomonadota</taxon>
        <taxon>Alphaproteobacteria</taxon>
        <taxon>Rhodobacterales</taxon>
        <taxon>Paracoccaceae</taxon>
        <taxon>Paracoccus</taxon>
    </lineage>
</organism>
<dbReference type="CDD" id="cd03443">
    <property type="entry name" value="PaaI_thioesterase"/>
    <property type="match status" value="1"/>
</dbReference>
<dbReference type="OrthoDB" id="3477511at2"/>
<comment type="caution">
    <text evidence="5">The sequence shown here is derived from an EMBL/GenBank/DDBJ whole genome shotgun (WGS) entry which is preliminary data.</text>
</comment>
<dbReference type="AlphaFoldDB" id="A0A3R7P4A2"/>
<feature type="region of interest" description="Disordered" evidence="3">
    <location>
        <begin position="202"/>
        <end position="226"/>
    </location>
</feature>
<protein>
    <submittedName>
        <fullName evidence="5">PaaI family thioesterase</fullName>
    </submittedName>
</protein>
<dbReference type="Pfam" id="PF03061">
    <property type="entry name" value="4HBT"/>
    <property type="match status" value="1"/>
</dbReference>
<gene>
    <name evidence="5" type="ORF">A7A09_012975</name>
</gene>
<dbReference type="EMBL" id="PXNQ02000007">
    <property type="protein sequence ID" value="RNF34286.1"/>
    <property type="molecule type" value="Genomic_DNA"/>
</dbReference>
<evidence type="ECO:0000259" key="4">
    <source>
        <dbReference type="Pfam" id="PF03061"/>
    </source>
</evidence>
<evidence type="ECO:0000256" key="1">
    <source>
        <dbReference type="ARBA" id="ARBA00008324"/>
    </source>
</evidence>
<name>A0A3R7P4A2_9RHOB</name>
<dbReference type="InterPro" id="IPR006683">
    <property type="entry name" value="Thioestr_dom"/>
</dbReference>
<dbReference type="PANTHER" id="PTHR21660:SF1">
    <property type="entry name" value="ACYL-COENZYME A THIOESTERASE 13"/>
    <property type="match status" value="1"/>
</dbReference>
<dbReference type="PANTHER" id="PTHR21660">
    <property type="entry name" value="THIOESTERASE SUPERFAMILY MEMBER-RELATED"/>
    <property type="match status" value="1"/>
</dbReference>
<dbReference type="InterPro" id="IPR039298">
    <property type="entry name" value="ACOT13"/>
</dbReference>
<dbReference type="GO" id="GO:0047617">
    <property type="term" value="F:fatty acyl-CoA hydrolase activity"/>
    <property type="evidence" value="ECO:0007669"/>
    <property type="project" value="InterPro"/>
</dbReference>
<dbReference type="InterPro" id="IPR029069">
    <property type="entry name" value="HotDog_dom_sf"/>
</dbReference>
<dbReference type="InterPro" id="IPR003736">
    <property type="entry name" value="PAAI_dom"/>
</dbReference>
<comment type="similarity">
    <text evidence="1">Belongs to the thioesterase PaaI family.</text>
</comment>
<reference evidence="5" key="1">
    <citation type="submission" date="2018-05" db="EMBL/GenBank/DDBJ databases">
        <title>Reclassification of Methylarcula marina and Methylarcula terricola as Paracoccus methylarcula sp.nov., comb.nov. and Paracoccus terricola comb.nov.</title>
        <authorList>
            <person name="Shmareva M.N."/>
            <person name="Doronina N.V."/>
            <person name="Vasilenko O.V."/>
            <person name="Tarlachkov S.V."/>
            <person name="Trotsenko Y.A."/>
        </authorList>
    </citation>
    <scope>NUCLEOTIDE SEQUENCE [LARGE SCALE GENOMIC DNA]</scope>
    <source>
        <strain evidence="5">VKM B-2159</strain>
    </source>
</reference>
<keyword evidence="6" id="KW-1185">Reference proteome</keyword>
<proteinExistence type="inferred from homology"/>
<keyword evidence="2" id="KW-0378">Hydrolase</keyword>
<evidence type="ECO:0000313" key="6">
    <source>
        <dbReference type="Proteomes" id="UP000238137"/>
    </source>
</evidence>
<feature type="domain" description="Thioesterase" evidence="4">
    <location>
        <begin position="47"/>
        <end position="124"/>
    </location>
</feature>
<dbReference type="Proteomes" id="UP000238137">
    <property type="component" value="Unassembled WGS sequence"/>
</dbReference>
<evidence type="ECO:0000256" key="2">
    <source>
        <dbReference type="ARBA" id="ARBA00022801"/>
    </source>
</evidence>
<sequence>MMEGEADDLLPIDRSGARELVGYRSFLPDDQTGACSLEIGPQHLNRMGVLHGGFVSMLLDNGCGTALRNHLGDVGGGVVTVSINVNFIAGASEGRVTATGRVTGGGQSLKFIEADLRAEDGRLLATASAIFRVVKNAEPRQGHVEQVMKCPDPLIRAFHYTSRPSSIAARTKPAKSGAGSKGLDFSSGCDCTPMNQGWSGYSITSGSLPSGDMPENDSPTFSSASR</sequence>
<evidence type="ECO:0000313" key="5">
    <source>
        <dbReference type="EMBL" id="RNF34286.1"/>
    </source>
</evidence>
<evidence type="ECO:0000256" key="3">
    <source>
        <dbReference type="SAM" id="MobiDB-lite"/>
    </source>
</evidence>
<accession>A0A3R7P4A2</accession>
<dbReference type="NCBIfam" id="TIGR00369">
    <property type="entry name" value="unchar_dom_1"/>
    <property type="match status" value="1"/>
</dbReference>
<dbReference type="SUPFAM" id="SSF54637">
    <property type="entry name" value="Thioesterase/thiol ester dehydrase-isomerase"/>
    <property type="match status" value="1"/>
</dbReference>